<dbReference type="Proteomes" id="UP000000245">
    <property type="component" value="Chromosome"/>
</dbReference>
<evidence type="ECO:0000313" key="13">
    <source>
        <dbReference type="Proteomes" id="UP000000245"/>
    </source>
</evidence>
<evidence type="ECO:0000256" key="9">
    <source>
        <dbReference type="ARBA" id="ARBA00023306"/>
    </source>
</evidence>
<dbReference type="KEGG" id="acr:Acry_2901"/>
<evidence type="ECO:0000256" key="10">
    <source>
        <dbReference type="RuleBase" id="RU003879"/>
    </source>
</evidence>
<evidence type="ECO:0000256" key="5">
    <source>
        <dbReference type="ARBA" id="ARBA00022618"/>
    </source>
</evidence>
<keyword evidence="3" id="KW-1003">Cell membrane</keyword>
<dbReference type="RefSeq" id="WP_007423682.1">
    <property type="nucleotide sequence ID" value="NC_009484.1"/>
</dbReference>
<dbReference type="STRING" id="349163.Acry_2901"/>
<evidence type="ECO:0000313" key="12">
    <source>
        <dbReference type="EMBL" id="ABQ32091.1"/>
    </source>
</evidence>
<dbReference type="PANTHER" id="PTHR30558:SF7">
    <property type="entry name" value="TOL-PAL SYSTEM PROTEIN TOLR"/>
    <property type="match status" value="1"/>
</dbReference>
<keyword evidence="5 12" id="KW-0132">Cell division</keyword>
<protein>
    <submittedName>
        <fullName evidence="12">Cell division and transport-associated protein TolR</fullName>
    </submittedName>
</protein>
<evidence type="ECO:0000256" key="1">
    <source>
        <dbReference type="ARBA" id="ARBA00004162"/>
    </source>
</evidence>
<keyword evidence="9" id="KW-0131">Cell cycle</keyword>
<dbReference type="GO" id="GO:0051301">
    <property type="term" value="P:cell division"/>
    <property type="evidence" value="ECO:0007669"/>
    <property type="project" value="UniProtKB-KW"/>
</dbReference>
<evidence type="ECO:0000256" key="8">
    <source>
        <dbReference type="ARBA" id="ARBA00023136"/>
    </source>
</evidence>
<comment type="subcellular location">
    <subcellularLocation>
        <location evidence="1">Cell membrane</location>
        <topology evidence="1">Single-pass membrane protein</topology>
    </subcellularLocation>
    <subcellularLocation>
        <location evidence="10">Cell membrane</location>
        <topology evidence="10">Single-pass type II membrane protein</topology>
    </subcellularLocation>
</comment>
<dbReference type="InterPro" id="IPR003400">
    <property type="entry name" value="ExbD"/>
</dbReference>
<evidence type="ECO:0000256" key="2">
    <source>
        <dbReference type="ARBA" id="ARBA00005811"/>
    </source>
</evidence>
<dbReference type="Gene3D" id="3.30.420.270">
    <property type="match status" value="1"/>
</dbReference>
<dbReference type="EMBL" id="CP000697">
    <property type="protein sequence ID" value="ABQ32091.1"/>
    <property type="molecule type" value="Genomic_DNA"/>
</dbReference>
<keyword evidence="13" id="KW-1185">Reference proteome</keyword>
<dbReference type="eggNOG" id="COG0848">
    <property type="taxonomic scope" value="Bacteria"/>
</dbReference>
<dbReference type="Pfam" id="PF02472">
    <property type="entry name" value="ExbD"/>
    <property type="match status" value="1"/>
</dbReference>
<sequence length="147" mass="15801">MAGGLLDRKSGGRRGRYRPMAEINVTPLVDVMLVLLIIFMITAPLITSGVTVNLPHANAKPVNTDATPITISVKADGSVYLQNSSVQLDNLVSTLQQIAKHNTDRRIFVRGDTAVPYGTMLKVMATITNGGFTKVALLAQQPTATKR</sequence>
<dbReference type="GO" id="GO:0022857">
    <property type="term" value="F:transmembrane transporter activity"/>
    <property type="evidence" value="ECO:0007669"/>
    <property type="project" value="InterPro"/>
</dbReference>
<accession>A5G2K9</accession>
<keyword evidence="6 10" id="KW-0812">Transmembrane</keyword>
<dbReference type="PANTHER" id="PTHR30558">
    <property type="entry name" value="EXBD MEMBRANE COMPONENT OF PMF-DRIVEN MACROMOLECULE IMPORT SYSTEM"/>
    <property type="match status" value="1"/>
</dbReference>
<evidence type="ECO:0000256" key="11">
    <source>
        <dbReference type="SAM" id="Phobius"/>
    </source>
</evidence>
<comment type="similarity">
    <text evidence="2 10">Belongs to the ExbD/TolR family.</text>
</comment>
<proteinExistence type="inferred from homology"/>
<dbReference type="GO" id="GO:0005886">
    <property type="term" value="C:plasma membrane"/>
    <property type="evidence" value="ECO:0007669"/>
    <property type="project" value="UniProtKB-SubCell"/>
</dbReference>
<feature type="transmembrane region" description="Helical" evidence="11">
    <location>
        <begin position="21"/>
        <end position="46"/>
    </location>
</feature>
<keyword evidence="4" id="KW-0997">Cell inner membrane</keyword>
<dbReference type="InterPro" id="IPR014168">
    <property type="entry name" value="Tol-Pal_TolR"/>
</dbReference>
<dbReference type="AlphaFoldDB" id="A5G2K9"/>
<organism evidence="12 13">
    <name type="scientific">Acidiphilium cryptum (strain JF-5)</name>
    <dbReference type="NCBI Taxonomy" id="349163"/>
    <lineage>
        <taxon>Bacteria</taxon>
        <taxon>Pseudomonadati</taxon>
        <taxon>Pseudomonadota</taxon>
        <taxon>Alphaproteobacteria</taxon>
        <taxon>Acetobacterales</taxon>
        <taxon>Acidocellaceae</taxon>
        <taxon>Acidiphilium</taxon>
    </lineage>
</organism>
<keyword evidence="8 11" id="KW-0472">Membrane</keyword>
<evidence type="ECO:0000256" key="3">
    <source>
        <dbReference type="ARBA" id="ARBA00022475"/>
    </source>
</evidence>
<dbReference type="NCBIfam" id="TIGR02801">
    <property type="entry name" value="tolR"/>
    <property type="match status" value="1"/>
</dbReference>
<dbReference type="GO" id="GO:0015031">
    <property type="term" value="P:protein transport"/>
    <property type="evidence" value="ECO:0007669"/>
    <property type="project" value="UniProtKB-KW"/>
</dbReference>
<evidence type="ECO:0000256" key="6">
    <source>
        <dbReference type="ARBA" id="ARBA00022692"/>
    </source>
</evidence>
<keyword evidence="10" id="KW-0653">Protein transport</keyword>
<evidence type="ECO:0000256" key="4">
    <source>
        <dbReference type="ARBA" id="ARBA00022519"/>
    </source>
</evidence>
<dbReference type="HOGENOM" id="CLU_085305_1_3_5"/>
<name>A5G2K9_ACICJ</name>
<reference evidence="12 13" key="1">
    <citation type="submission" date="2007-05" db="EMBL/GenBank/DDBJ databases">
        <title>Complete sequence of chromosome of Acidiphilium cryptum JF-5.</title>
        <authorList>
            <consortium name="US DOE Joint Genome Institute"/>
            <person name="Copeland A."/>
            <person name="Lucas S."/>
            <person name="Lapidus A."/>
            <person name="Barry K."/>
            <person name="Detter J.C."/>
            <person name="Glavina del Rio T."/>
            <person name="Hammon N."/>
            <person name="Israni S."/>
            <person name="Dalin E."/>
            <person name="Tice H."/>
            <person name="Pitluck S."/>
            <person name="Sims D."/>
            <person name="Brettin T."/>
            <person name="Bruce D."/>
            <person name="Han C."/>
            <person name="Schmutz J."/>
            <person name="Larimer F."/>
            <person name="Land M."/>
            <person name="Hauser L."/>
            <person name="Kyrpides N."/>
            <person name="Kim E."/>
            <person name="Magnuson T."/>
            <person name="Richardson P."/>
        </authorList>
    </citation>
    <scope>NUCLEOTIDE SEQUENCE [LARGE SCALE GENOMIC DNA]</scope>
    <source>
        <strain evidence="12 13">JF-5</strain>
    </source>
</reference>
<keyword evidence="7 11" id="KW-1133">Transmembrane helix</keyword>
<keyword evidence="10" id="KW-0813">Transport</keyword>
<gene>
    <name evidence="12" type="ordered locus">Acry_2901</name>
</gene>
<evidence type="ECO:0000256" key="7">
    <source>
        <dbReference type="ARBA" id="ARBA00022989"/>
    </source>
</evidence>